<protein>
    <submittedName>
        <fullName evidence="1">Uncharacterized protein</fullName>
    </submittedName>
</protein>
<dbReference type="AlphaFoldDB" id="A0AB38TMG3"/>
<accession>A0AB38TMG3</accession>
<reference evidence="1 2" key="1">
    <citation type="journal article" date="2022" name="Microbiol. Resour. Announc.">
        <title>Complete Genome Sequence of Mesorhizobium ciceri Strain R30, a Rhizobium Used as a Commercial Inoculant for Chickpea in Argentina.</title>
        <authorList>
            <person name="Foresto E."/>
            <person name="Revale S."/>
            <person name="Primo E."/>
            <person name="Nievas F."/>
            <person name="Carezzano E."/>
            <person name="Puente M."/>
            <person name="Alzari P."/>
            <person name="Mart M."/>
            <person name="Ben-Assaya M."/>
            <person name="Mornico D."/>
            <person name="Santoro M."/>
            <person name="Mart F."/>
            <person name="Giordano W."/>
            <person name="Bogino P."/>
        </authorList>
    </citation>
    <scope>NUCLEOTIDE SEQUENCE [LARGE SCALE GENOMIC DNA]</scope>
    <source>
        <strain evidence="1 2">R30</strain>
    </source>
</reference>
<keyword evidence="1" id="KW-0614">Plasmid</keyword>
<sequence>MVSRAIHLMAALALAGPVKVEPDDLTGCETPRKFLVVEKLLGGQAILDDLHRPLAVYVFYPNTVLLIVAHARTPTQRCAKKTM</sequence>
<proteinExistence type="predicted"/>
<organism evidence="1 2">
    <name type="scientific">Mesorhizobium ciceri</name>
    <dbReference type="NCBI Taxonomy" id="39645"/>
    <lineage>
        <taxon>Bacteria</taxon>
        <taxon>Pseudomonadati</taxon>
        <taxon>Pseudomonadota</taxon>
        <taxon>Alphaproteobacteria</taxon>
        <taxon>Hyphomicrobiales</taxon>
        <taxon>Phyllobacteriaceae</taxon>
        <taxon>Mesorhizobium</taxon>
    </lineage>
</organism>
<gene>
    <name evidence="1" type="ORF">LRP29_33175</name>
</gene>
<keyword evidence="2" id="KW-1185">Reference proteome</keyword>
<name>A0AB38TMG3_9HYPH</name>
<evidence type="ECO:0000313" key="1">
    <source>
        <dbReference type="EMBL" id="UTU55187.1"/>
    </source>
</evidence>
<geneLocation type="plasmid" evidence="1 2">
    <name>unnamed</name>
</geneLocation>
<evidence type="ECO:0000313" key="2">
    <source>
        <dbReference type="Proteomes" id="UP001060070"/>
    </source>
</evidence>
<dbReference type="EMBL" id="CP088148">
    <property type="protein sequence ID" value="UTU55187.1"/>
    <property type="molecule type" value="Genomic_DNA"/>
</dbReference>
<dbReference type="Proteomes" id="UP001060070">
    <property type="component" value="Plasmid unnamed"/>
</dbReference>
<dbReference type="RefSeq" id="WP_164753151.1">
    <property type="nucleotide sequence ID" value="NZ_CP088148.1"/>
</dbReference>